<feature type="region of interest" description="Disordered" evidence="1">
    <location>
        <begin position="51"/>
        <end position="95"/>
    </location>
</feature>
<dbReference type="InterPro" id="IPR013783">
    <property type="entry name" value="Ig-like_fold"/>
</dbReference>
<dbReference type="Proteomes" id="UP001212841">
    <property type="component" value="Unassembled WGS sequence"/>
</dbReference>
<feature type="compositionally biased region" description="Polar residues" evidence="1">
    <location>
        <begin position="84"/>
        <end position="95"/>
    </location>
</feature>
<keyword evidence="3" id="KW-1185">Reference proteome</keyword>
<comment type="caution">
    <text evidence="2">The sequence shown here is derived from an EMBL/GenBank/DDBJ whole genome shotgun (WGS) entry which is preliminary data.</text>
</comment>
<feature type="non-terminal residue" evidence="2">
    <location>
        <position position="767"/>
    </location>
</feature>
<feature type="compositionally biased region" description="Low complexity" evidence="1">
    <location>
        <begin position="66"/>
        <end position="81"/>
    </location>
</feature>
<dbReference type="PANTHER" id="PTHR39211">
    <property type="entry name" value="CHROMOSOME 7, WHOLE GENOME SHOTGUN SEQUENCE"/>
    <property type="match status" value="1"/>
</dbReference>
<evidence type="ECO:0000256" key="1">
    <source>
        <dbReference type="SAM" id="MobiDB-lite"/>
    </source>
</evidence>
<feature type="region of interest" description="Disordered" evidence="1">
    <location>
        <begin position="326"/>
        <end position="397"/>
    </location>
</feature>
<dbReference type="AlphaFoldDB" id="A0AAD5S1M6"/>
<organism evidence="2 3">
    <name type="scientific">Rhizophlyctis rosea</name>
    <dbReference type="NCBI Taxonomy" id="64517"/>
    <lineage>
        <taxon>Eukaryota</taxon>
        <taxon>Fungi</taxon>
        <taxon>Fungi incertae sedis</taxon>
        <taxon>Chytridiomycota</taxon>
        <taxon>Chytridiomycota incertae sedis</taxon>
        <taxon>Chytridiomycetes</taxon>
        <taxon>Rhizophlyctidales</taxon>
        <taxon>Rhizophlyctidaceae</taxon>
        <taxon>Rhizophlyctis</taxon>
    </lineage>
</organism>
<dbReference type="PANTHER" id="PTHR39211:SF1">
    <property type="entry name" value="ABNORMAL SPINDLE-LIKE MICROCEPHALY-ASSOCIATED PROTEIN ASH DOMAIN-CONTAINING PROTEIN"/>
    <property type="match status" value="1"/>
</dbReference>
<gene>
    <name evidence="2" type="ORF">HK097_005468</name>
</gene>
<feature type="non-terminal residue" evidence="2">
    <location>
        <position position="1"/>
    </location>
</feature>
<dbReference type="EMBL" id="JADGJD010002565">
    <property type="protein sequence ID" value="KAJ3031347.1"/>
    <property type="molecule type" value="Genomic_DNA"/>
</dbReference>
<evidence type="ECO:0000313" key="3">
    <source>
        <dbReference type="Proteomes" id="UP001212841"/>
    </source>
</evidence>
<protein>
    <submittedName>
        <fullName evidence="2">Uncharacterized protein</fullName>
    </submittedName>
</protein>
<proteinExistence type="predicted"/>
<sequence length="767" mass="84382">EEGLEGGGAFMPLSADEECYDFVECNGQLFFFAYKVGGKAGAVDTISGDVERRENGGYQSGAVKTPAAPSAESNEAASGPNQDAEGQSASADSAGTVLSASPDYQATVKFRSRVCRSVLYTDIGETGIIFDDCIVNETYYKDFTVWNRSEIDLYWVLNTVDLSNRQDSSWLKFTDQDTGEVLDDHSSPILAYSHRRVRITFRPREVGEVNYDLQLENANDSGNTVQALIHAVVRSVARDDPLVVSSGNVIDFGDCCAGVWVKQRLVLRNVSELPLEVGFGCDGVGGVVFQLKSDEFLQEGSSQRSLTMEEGEVLLHRLKALTAGGGVGGERGSFRSRAPSETSSRGSSPSRRPGEKLSLQGSAMELLGEGGGSSSPESDDEEVEVQALEKGSVGGVGRNGEEFRRIEELVLRSGTERVIEVCYLPEKEPVTEDYRGGRLMRRQFKVVLSYAHPGKQHKKERKTVQCKARTCTSFISVLPWEVNFGDTDVGTLKSAPIQIQNCSEVAARVEVKFVSKVLNCFRGELVIPPKQSLEVKIDIYPRKVNPDYRKQITVANLLNRDNDQQVEVRSTNIDQHRVTFHSLFYRILTPASTNFIDFGAVVVNSPIVRTFTVDNITKKRLVLELSSSMPDEVMILMRAQRLTVTDSPENASTALQRREKLLESISDRRKITKRTRPENTALGSDAPKCITPSPASGSSMIKLRHHANLADKETDLTNAVSADYLDLASSSVVVGMDGRLSPKRRLTKSVSQTGSLKMIRSQLRERL</sequence>
<feature type="compositionally biased region" description="Low complexity" evidence="1">
    <location>
        <begin position="336"/>
        <end position="351"/>
    </location>
</feature>
<dbReference type="Gene3D" id="2.60.40.10">
    <property type="entry name" value="Immunoglobulins"/>
    <property type="match status" value="2"/>
</dbReference>
<feature type="region of interest" description="Disordered" evidence="1">
    <location>
        <begin position="669"/>
        <end position="698"/>
    </location>
</feature>
<accession>A0AAD5S1M6</accession>
<name>A0AAD5S1M6_9FUNG</name>
<evidence type="ECO:0000313" key="2">
    <source>
        <dbReference type="EMBL" id="KAJ3031347.1"/>
    </source>
</evidence>
<reference evidence="2" key="1">
    <citation type="submission" date="2020-05" db="EMBL/GenBank/DDBJ databases">
        <title>Phylogenomic resolution of chytrid fungi.</title>
        <authorList>
            <person name="Stajich J.E."/>
            <person name="Amses K."/>
            <person name="Simmons R."/>
            <person name="Seto K."/>
            <person name="Myers J."/>
            <person name="Bonds A."/>
            <person name="Quandt C.A."/>
            <person name="Barry K."/>
            <person name="Liu P."/>
            <person name="Grigoriev I."/>
            <person name="Longcore J.E."/>
            <person name="James T.Y."/>
        </authorList>
    </citation>
    <scope>NUCLEOTIDE SEQUENCE</scope>
    <source>
        <strain evidence="2">JEL0318</strain>
    </source>
</reference>